<comment type="caution">
    <text evidence="6">Lacks conserved residue(s) required for the propagation of feature annotation.</text>
</comment>
<dbReference type="CDD" id="cd06171">
    <property type="entry name" value="Sigma70_r4"/>
    <property type="match status" value="1"/>
</dbReference>
<dbReference type="NCBIfam" id="NF005413">
    <property type="entry name" value="PRK06986.1"/>
    <property type="match status" value="1"/>
</dbReference>
<organism evidence="8 9">
    <name type="scientific">Paracandidimonas soli</name>
    <dbReference type="NCBI Taxonomy" id="1917182"/>
    <lineage>
        <taxon>Bacteria</taxon>
        <taxon>Pseudomonadati</taxon>
        <taxon>Pseudomonadota</taxon>
        <taxon>Betaproteobacteria</taxon>
        <taxon>Burkholderiales</taxon>
        <taxon>Alcaligenaceae</taxon>
        <taxon>Paracandidimonas</taxon>
    </lineage>
</organism>
<dbReference type="GO" id="GO:0016987">
    <property type="term" value="F:sigma factor activity"/>
    <property type="evidence" value="ECO:0007669"/>
    <property type="project" value="UniProtKB-UniRule"/>
</dbReference>
<evidence type="ECO:0000259" key="7">
    <source>
        <dbReference type="PROSITE" id="PS00715"/>
    </source>
</evidence>
<evidence type="ECO:0000256" key="6">
    <source>
        <dbReference type="HAMAP-Rule" id="MF_00962"/>
    </source>
</evidence>
<dbReference type="InterPro" id="IPR012845">
    <property type="entry name" value="RNA_pol_sigma_FliA_WhiG"/>
</dbReference>
<dbReference type="InterPro" id="IPR000943">
    <property type="entry name" value="RNA_pol_sigma70"/>
</dbReference>
<gene>
    <name evidence="6" type="primary">fliA</name>
    <name evidence="8" type="ORF">EV686_103421</name>
</gene>
<dbReference type="Pfam" id="PF04542">
    <property type="entry name" value="Sigma70_r2"/>
    <property type="match status" value="1"/>
</dbReference>
<dbReference type="InterPro" id="IPR007624">
    <property type="entry name" value="RNA_pol_sigma70_r3"/>
</dbReference>
<dbReference type="GO" id="GO:0006352">
    <property type="term" value="P:DNA-templated transcription initiation"/>
    <property type="evidence" value="ECO:0007669"/>
    <property type="project" value="UniProtKB-UniRule"/>
</dbReference>
<feature type="domain" description="RNA polymerase sigma-70" evidence="7">
    <location>
        <begin position="36"/>
        <end position="49"/>
    </location>
</feature>
<keyword evidence="4 6" id="KW-0238">DNA-binding</keyword>
<dbReference type="AlphaFoldDB" id="A0A4R3V6W7"/>
<protein>
    <recommendedName>
        <fullName evidence="6">RNA polymerase sigma factor FliA</fullName>
    </recommendedName>
    <alternativeName>
        <fullName evidence="6">RNA polymerase sigma factor for flagellar operon</fullName>
    </alternativeName>
    <alternativeName>
        <fullName evidence="6">Sigma F</fullName>
    </alternativeName>
    <alternativeName>
        <fullName evidence="6">Sigma-28</fullName>
    </alternativeName>
</protein>
<evidence type="ECO:0000256" key="1">
    <source>
        <dbReference type="ARBA" id="ARBA00022490"/>
    </source>
</evidence>
<dbReference type="PIRSF" id="PIRSF000770">
    <property type="entry name" value="RNA_pol_sigma-SigE/K"/>
    <property type="match status" value="1"/>
</dbReference>
<sequence length="252" mass="28185">MAVSEENRLIAQHAPLVRRLALQLLARLPASVELDDLIQAGMMGLLDAIRRYQFSADAQFETYAIMRIRGAMLDELRSQDWLPRSVRAKAKSIEQAIQRLTHRLLRPAHEHEIAEELGMSLEDYQLLQDDARGVQILHYEDLARGDENKPDPLGHLISGDDNGSDTPLGKLMSQALRKAVISAIDALPEREKLVLSLHFEQDLNQKEIASVLGVTEGRVSQLKSQAVLRIRAALTDKAWDVHPGAADLQMIL</sequence>
<dbReference type="NCBIfam" id="TIGR02937">
    <property type="entry name" value="sigma70-ECF"/>
    <property type="match status" value="1"/>
</dbReference>
<comment type="function">
    <text evidence="6">Sigma factors are initiation factors that promote the attachment of RNA polymerase to specific initiation sites and are then released. This sigma factor controls the expression of flagella-related genes.</text>
</comment>
<keyword evidence="9" id="KW-1185">Reference proteome</keyword>
<dbReference type="PRINTS" id="PR00046">
    <property type="entry name" value="SIGMA70FCT"/>
</dbReference>
<feature type="short sequence motif" description="Interaction with polymerase core subunit RpoC" evidence="6">
    <location>
        <begin position="36"/>
        <end position="39"/>
    </location>
</feature>
<comment type="similarity">
    <text evidence="6">Belongs to the sigma-70 factor family. FliA subfamily.</text>
</comment>
<keyword evidence="5 6" id="KW-0804">Transcription</keyword>
<dbReference type="GO" id="GO:0003899">
    <property type="term" value="F:DNA-directed RNA polymerase activity"/>
    <property type="evidence" value="ECO:0007669"/>
    <property type="project" value="InterPro"/>
</dbReference>
<feature type="DNA-binding region" description="H-T-H motif" evidence="6">
    <location>
        <begin position="205"/>
        <end position="224"/>
    </location>
</feature>
<dbReference type="Gene3D" id="1.10.1740.10">
    <property type="match status" value="1"/>
</dbReference>
<dbReference type="NCBIfam" id="TIGR02479">
    <property type="entry name" value="FliA_WhiG"/>
    <property type="match status" value="1"/>
</dbReference>
<dbReference type="Pfam" id="PF04539">
    <property type="entry name" value="Sigma70_r3"/>
    <property type="match status" value="1"/>
</dbReference>
<name>A0A4R3V6W7_9BURK</name>
<evidence type="ECO:0000256" key="4">
    <source>
        <dbReference type="ARBA" id="ARBA00023125"/>
    </source>
</evidence>
<dbReference type="OrthoDB" id="9799825at2"/>
<keyword evidence="3 6" id="KW-0731">Sigma factor</keyword>
<dbReference type="EMBL" id="SMBX01000003">
    <property type="protein sequence ID" value="TCV00837.1"/>
    <property type="molecule type" value="Genomic_DNA"/>
</dbReference>
<dbReference type="InterPro" id="IPR028617">
    <property type="entry name" value="Sigma70_FliA"/>
</dbReference>
<dbReference type="InterPro" id="IPR007627">
    <property type="entry name" value="RNA_pol_sigma70_r2"/>
</dbReference>
<dbReference type="InterPro" id="IPR007630">
    <property type="entry name" value="RNA_pol_sigma70_r4"/>
</dbReference>
<evidence type="ECO:0000256" key="5">
    <source>
        <dbReference type="ARBA" id="ARBA00023163"/>
    </source>
</evidence>
<keyword evidence="1 6" id="KW-0963">Cytoplasm</keyword>
<dbReference type="PROSITE" id="PS00715">
    <property type="entry name" value="SIGMA70_1"/>
    <property type="match status" value="1"/>
</dbReference>
<evidence type="ECO:0000256" key="2">
    <source>
        <dbReference type="ARBA" id="ARBA00023015"/>
    </source>
</evidence>
<dbReference type="SUPFAM" id="SSF88946">
    <property type="entry name" value="Sigma2 domain of RNA polymerase sigma factors"/>
    <property type="match status" value="1"/>
</dbReference>
<feature type="region of interest" description="Sigma-70 factor domain-2" evidence="6">
    <location>
        <begin position="9"/>
        <end position="81"/>
    </location>
</feature>
<dbReference type="InterPro" id="IPR014284">
    <property type="entry name" value="RNA_pol_sigma-70_dom"/>
</dbReference>
<dbReference type="GO" id="GO:0003677">
    <property type="term" value="F:DNA binding"/>
    <property type="evidence" value="ECO:0007669"/>
    <property type="project" value="UniProtKB-UniRule"/>
</dbReference>
<evidence type="ECO:0000256" key="3">
    <source>
        <dbReference type="ARBA" id="ARBA00023082"/>
    </source>
</evidence>
<evidence type="ECO:0000313" key="8">
    <source>
        <dbReference type="EMBL" id="TCV00837.1"/>
    </source>
</evidence>
<proteinExistence type="inferred from homology"/>
<dbReference type="Proteomes" id="UP000294692">
    <property type="component" value="Unassembled WGS sequence"/>
</dbReference>
<dbReference type="Pfam" id="PF04545">
    <property type="entry name" value="Sigma70_r4"/>
    <property type="match status" value="1"/>
</dbReference>
<dbReference type="SUPFAM" id="SSF88659">
    <property type="entry name" value="Sigma3 and sigma4 domains of RNA polymerase sigma factors"/>
    <property type="match status" value="2"/>
</dbReference>
<keyword evidence="2 6" id="KW-0805">Transcription regulation</keyword>
<comment type="subcellular location">
    <subcellularLocation>
        <location evidence="6">Cytoplasm</location>
    </subcellularLocation>
</comment>
<dbReference type="Gene3D" id="1.20.140.160">
    <property type="match status" value="1"/>
</dbReference>
<reference evidence="8 9" key="1">
    <citation type="submission" date="2019-03" db="EMBL/GenBank/DDBJ databases">
        <title>Genomic Encyclopedia of Type Strains, Phase IV (KMG-IV): sequencing the most valuable type-strain genomes for metagenomic binning, comparative biology and taxonomic classification.</title>
        <authorList>
            <person name="Goeker M."/>
        </authorList>
    </citation>
    <scope>NUCLEOTIDE SEQUENCE [LARGE SCALE GENOMIC DNA]</scope>
    <source>
        <strain evidence="8 9">DSM 100048</strain>
    </source>
</reference>
<evidence type="ECO:0000313" key="9">
    <source>
        <dbReference type="Proteomes" id="UP000294692"/>
    </source>
</evidence>
<dbReference type="PANTHER" id="PTHR30385:SF7">
    <property type="entry name" value="RNA POLYMERASE SIGMA FACTOR FLIA"/>
    <property type="match status" value="1"/>
</dbReference>
<dbReference type="InterPro" id="IPR013324">
    <property type="entry name" value="RNA_pol_sigma_r3/r4-like"/>
</dbReference>
<dbReference type="InterPro" id="IPR013325">
    <property type="entry name" value="RNA_pol_sigma_r2"/>
</dbReference>
<dbReference type="GO" id="GO:0005737">
    <property type="term" value="C:cytoplasm"/>
    <property type="evidence" value="ECO:0007669"/>
    <property type="project" value="UniProtKB-SubCell"/>
</dbReference>
<dbReference type="RefSeq" id="WP_132475891.1">
    <property type="nucleotide sequence ID" value="NZ_JBHRVM010000001.1"/>
</dbReference>
<accession>A0A4R3V6W7</accession>
<feature type="region of interest" description="Sigma-70 factor domain-4" evidence="6">
    <location>
        <begin position="183"/>
        <end position="231"/>
    </location>
</feature>
<dbReference type="HAMAP" id="MF_00962">
    <property type="entry name" value="Sigma70_FliA"/>
    <property type="match status" value="1"/>
</dbReference>
<comment type="caution">
    <text evidence="8">The sequence shown here is derived from an EMBL/GenBank/DDBJ whole genome shotgun (WGS) entry which is preliminary data.</text>
</comment>
<dbReference type="PANTHER" id="PTHR30385">
    <property type="entry name" value="SIGMA FACTOR F FLAGELLAR"/>
    <property type="match status" value="1"/>
</dbReference>